<evidence type="ECO:0000313" key="4">
    <source>
        <dbReference type="Proteomes" id="UP001176941"/>
    </source>
</evidence>
<dbReference type="Pfam" id="PF10470">
    <property type="entry name" value="AKAP7_RIRII_bdg"/>
    <property type="match status" value="1"/>
</dbReference>
<feature type="compositionally biased region" description="Basic and acidic residues" evidence="1">
    <location>
        <begin position="28"/>
        <end position="44"/>
    </location>
</feature>
<dbReference type="InterPro" id="IPR019511">
    <property type="entry name" value="AKAP7_RI-RII-bd_dom"/>
</dbReference>
<name>A0ABN8YST1_RANTA</name>
<feature type="domain" description="A-kinase anchor protein 7 RI-RII subunit-binding" evidence="2">
    <location>
        <begin position="201"/>
        <end position="238"/>
    </location>
</feature>
<proteinExistence type="predicted"/>
<organism evidence="3 4">
    <name type="scientific">Rangifer tarandus platyrhynchus</name>
    <name type="common">Svalbard reindeer</name>
    <dbReference type="NCBI Taxonomy" id="3082113"/>
    <lineage>
        <taxon>Eukaryota</taxon>
        <taxon>Metazoa</taxon>
        <taxon>Chordata</taxon>
        <taxon>Craniata</taxon>
        <taxon>Vertebrata</taxon>
        <taxon>Euteleostomi</taxon>
        <taxon>Mammalia</taxon>
        <taxon>Eutheria</taxon>
        <taxon>Laurasiatheria</taxon>
        <taxon>Artiodactyla</taxon>
        <taxon>Ruminantia</taxon>
        <taxon>Pecora</taxon>
        <taxon>Cervidae</taxon>
        <taxon>Odocoileinae</taxon>
        <taxon>Rangifer</taxon>
    </lineage>
</organism>
<reference evidence="3" key="1">
    <citation type="submission" date="2023-04" db="EMBL/GenBank/DDBJ databases">
        <authorList>
            <consortium name="ELIXIR-Norway"/>
        </authorList>
    </citation>
    <scope>NUCLEOTIDE SEQUENCE [LARGE SCALE GENOMIC DNA]</scope>
</reference>
<feature type="region of interest" description="Disordered" evidence="1">
    <location>
        <begin position="225"/>
        <end position="260"/>
    </location>
</feature>
<dbReference type="Proteomes" id="UP001176941">
    <property type="component" value="Chromosome 23"/>
</dbReference>
<evidence type="ECO:0000259" key="2">
    <source>
        <dbReference type="Pfam" id="PF10470"/>
    </source>
</evidence>
<keyword evidence="4" id="KW-1185">Reference proteome</keyword>
<feature type="region of interest" description="Disordered" evidence="1">
    <location>
        <begin position="1"/>
        <end position="57"/>
    </location>
</feature>
<gene>
    <name evidence="3" type="ORF">MRATA1EN1_LOCUS13595</name>
</gene>
<sequence length="260" mass="28303">MRTGPSRSLRSSRRGAGQRGALWRRSARGRDRAAGAVRGAERPTRAQRALHRPPSRGLPPTFRLPVCLSLPWGAAAGGNHGVRSRYTGTLLFHQWQRDQVPPEGEKCVPPGEWDRGRRDAYSLKNWTWYRGCHCGAAGGCSVFLELAVKDFCAFAAVCRSEEAGVSVCQFGHSGQAVAPRKAPEPFCCLSQITQGEKPGSEPEEAKLQTASRQIVQNAILRAVQQVSRESQSRRRDARAGDTARGSLRPGAGEAAKKHAQ</sequence>
<dbReference type="EMBL" id="OX459959">
    <property type="protein sequence ID" value="CAI9164633.1"/>
    <property type="molecule type" value="Genomic_DNA"/>
</dbReference>
<protein>
    <recommendedName>
        <fullName evidence="2">A-kinase anchor protein 7 RI-RII subunit-binding domain-containing protein</fullName>
    </recommendedName>
</protein>
<accession>A0ABN8YST1</accession>
<feature type="compositionally biased region" description="Basic and acidic residues" evidence="1">
    <location>
        <begin position="230"/>
        <end position="241"/>
    </location>
</feature>
<evidence type="ECO:0000313" key="3">
    <source>
        <dbReference type="EMBL" id="CAI9164633.1"/>
    </source>
</evidence>
<evidence type="ECO:0000256" key="1">
    <source>
        <dbReference type="SAM" id="MobiDB-lite"/>
    </source>
</evidence>